<name>A0A2M4B3P5_9DIPT</name>
<reference evidence="2" key="1">
    <citation type="submission" date="2018-01" db="EMBL/GenBank/DDBJ databases">
        <title>An insight into the sialome of Amazonian anophelines.</title>
        <authorList>
            <person name="Ribeiro J.M."/>
            <person name="Scarpassa V."/>
            <person name="Calvo E."/>
        </authorList>
    </citation>
    <scope>NUCLEOTIDE SEQUENCE</scope>
    <source>
        <tissue evidence="2">Salivary glands</tissue>
    </source>
</reference>
<evidence type="ECO:0000256" key="1">
    <source>
        <dbReference type="SAM" id="SignalP"/>
    </source>
</evidence>
<protein>
    <submittedName>
        <fullName evidence="2">Putative secreted protein</fullName>
    </submittedName>
</protein>
<sequence>MVNWIAMFLLPASMSFHHSRCLGCQQEISVEIRTMMVSRKSNLLPSETNSQKSGIFGFGCVHGDSLVIVYPRTVKKHKIWIPINKLSQVSLT</sequence>
<accession>A0A2M4B3P5</accession>
<organism evidence="2">
    <name type="scientific">Anopheles triannulatus</name>
    <dbReference type="NCBI Taxonomy" id="58253"/>
    <lineage>
        <taxon>Eukaryota</taxon>
        <taxon>Metazoa</taxon>
        <taxon>Ecdysozoa</taxon>
        <taxon>Arthropoda</taxon>
        <taxon>Hexapoda</taxon>
        <taxon>Insecta</taxon>
        <taxon>Pterygota</taxon>
        <taxon>Neoptera</taxon>
        <taxon>Endopterygota</taxon>
        <taxon>Diptera</taxon>
        <taxon>Nematocera</taxon>
        <taxon>Culicoidea</taxon>
        <taxon>Culicidae</taxon>
        <taxon>Anophelinae</taxon>
        <taxon>Anopheles</taxon>
    </lineage>
</organism>
<dbReference type="AlphaFoldDB" id="A0A2M4B3P5"/>
<keyword evidence="1" id="KW-0732">Signal</keyword>
<proteinExistence type="predicted"/>
<feature type="chain" id="PRO_5014869589" evidence="1">
    <location>
        <begin position="16"/>
        <end position="92"/>
    </location>
</feature>
<evidence type="ECO:0000313" key="2">
    <source>
        <dbReference type="EMBL" id="MBW47630.1"/>
    </source>
</evidence>
<dbReference type="EMBL" id="GGFK01014309">
    <property type="protein sequence ID" value="MBW47630.1"/>
    <property type="molecule type" value="Transcribed_RNA"/>
</dbReference>
<feature type="signal peptide" evidence="1">
    <location>
        <begin position="1"/>
        <end position="15"/>
    </location>
</feature>